<accession>A0A978V434</accession>
<proteinExistence type="inferred from homology"/>
<dbReference type="PROSITE" id="PS51314">
    <property type="entry name" value="VPS37_C"/>
    <property type="match status" value="1"/>
</dbReference>
<evidence type="ECO:0000256" key="1">
    <source>
        <dbReference type="ARBA" id="ARBA00004177"/>
    </source>
</evidence>
<keyword evidence="3 6" id="KW-0813">Transport</keyword>
<dbReference type="GO" id="GO:0006623">
    <property type="term" value="P:protein targeting to vacuole"/>
    <property type="evidence" value="ECO:0007669"/>
    <property type="project" value="TreeGrafter"/>
</dbReference>
<name>A0A978V434_ZIZJJ</name>
<feature type="domain" description="VPS37 C-terminal" evidence="7">
    <location>
        <begin position="146"/>
        <end position="210"/>
    </location>
</feature>
<dbReference type="GO" id="GO:0000813">
    <property type="term" value="C:ESCRT I complex"/>
    <property type="evidence" value="ECO:0007669"/>
    <property type="project" value="TreeGrafter"/>
</dbReference>
<evidence type="ECO:0000256" key="3">
    <source>
        <dbReference type="ARBA" id="ARBA00022448"/>
    </source>
</evidence>
<comment type="similarity">
    <text evidence="2">Belongs to the VPS37 family.</text>
</comment>
<evidence type="ECO:0000313" key="8">
    <source>
        <dbReference type="EMBL" id="KAH7522117.1"/>
    </source>
</evidence>
<dbReference type="PANTHER" id="PTHR13678:SF2">
    <property type="entry name" value="VACUOLAR PROTEIN SORTING-ASSOCIATED PROTEIN 37A"/>
    <property type="match status" value="1"/>
</dbReference>
<sequence>MQFLKSLNSRARENDLFWEDHQLDSLIPKEEETHVCFSDLSSNGASLMARKESMDWILTVKAHYRFSAVAVVLAMNISRRSILRLLLLLRASAFSVILPTQRSISVVFDTTHCLTVFDMPLGIWVGMNNYGENLENEPRIMELINQEKLHELERQKEEMLRFGSPASLLQRLQDAMNKTDEESENLHKQLLDREIELGPFVQIYKKLRTT</sequence>
<dbReference type="PANTHER" id="PTHR13678">
    <property type="entry name" value="VACUOLAR PROTEIN SORTING-ASSOCIATED PROTEIN 37"/>
    <property type="match status" value="1"/>
</dbReference>
<evidence type="ECO:0000313" key="9">
    <source>
        <dbReference type="Proteomes" id="UP000813462"/>
    </source>
</evidence>
<dbReference type="Proteomes" id="UP000813462">
    <property type="component" value="Unassembled WGS sequence"/>
</dbReference>
<dbReference type="AlphaFoldDB" id="A0A978V434"/>
<keyword evidence="5 6" id="KW-0653">Protein transport</keyword>
<comment type="caution">
    <text evidence="8">The sequence shown here is derived from an EMBL/GenBank/DDBJ whole genome shotgun (WGS) entry which is preliminary data.</text>
</comment>
<dbReference type="GO" id="GO:0006612">
    <property type="term" value="P:protein targeting to membrane"/>
    <property type="evidence" value="ECO:0007669"/>
    <property type="project" value="TreeGrafter"/>
</dbReference>
<comment type="subcellular location">
    <subcellularLocation>
        <location evidence="1">Endosome</location>
    </subcellularLocation>
</comment>
<protein>
    <recommendedName>
        <fullName evidence="7">VPS37 C-terminal domain-containing protein</fullName>
    </recommendedName>
</protein>
<dbReference type="InterPro" id="IPR009851">
    <property type="entry name" value="Mod_r"/>
</dbReference>
<keyword evidence="4" id="KW-0967">Endosome</keyword>
<dbReference type="InterPro" id="IPR029012">
    <property type="entry name" value="Helix_hairpin_bin_sf"/>
</dbReference>
<evidence type="ECO:0000256" key="5">
    <source>
        <dbReference type="ARBA" id="ARBA00022927"/>
    </source>
</evidence>
<organism evidence="8 9">
    <name type="scientific">Ziziphus jujuba var. spinosa</name>
    <dbReference type="NCBI Taxonomy" id="714518"/>
    <lineage>
        <taxon>Eukaryota</taxon>
        <taxon>Viridiplantae</taxon>
        <taxon>Streptophyta</taxon>
        <taxon>Embryophyta</taxon>
        <taxon>Tracheophyta</taxon>
        <taxon>Spermatophyta</taxon>
        <taxon>Magnoliopsida</taxon>
        <taxon>eudicotyledons</taxon>
        <taxon>Gunneridae</taxon>
        <taxon>Pentapetalae</taxon>
        <taxon>rosids</taxon>
        <taxon>fabids</taxon>
        <taxon>Rosales</taxon>
        <taxon>Rhamnaceae</taxon>
        <taxon>Paliureae</taxon>
        <taxon>Ziziphus</taxon>
    </lineage>
</organism>
<reference evidence="8" key="1">
    <citation type="journal article" date="2021" name="Front. Plant Sci.">
        <title>Chromosome-Scale Genome Assembly for Chinese Sour Jujube and Insights Into Its Genome Evolution and Domestication Signature.</title>
        <authorList>
            <person name="Shen L.-Y."/>
            <person name="Luo H."/>
            <person name="Wang X.-L."/>
            <person name="Wang X.-M."/>
            <person name="Qiu X.-J."/>
            <person name="Liu H."/>
            <person name="Zhou S.-S."/>
            <person name="Jia K.-H."/>
            <person name="Nie S."/>
            <person name="Bao Y.-T."/>
            <person name="Zhang R.-G."/>
            <person name="Yun Q.-Z."/>
            <person name="Chai Y.-H."/>
            <person name="Lu J.-Y."/>
            <person name="Li Y."/>
            <person name="Zhao S.-W."/>
            <person name="Mao J.-F."/>
            <person name="Jia S.-G."/>
            <person name="Mao Y.-M."/>
        </authorList>
    </citation>
    <scope>NUCLEOTIDE SEQUENCE</scope>
    <source>
        <strain evidence="8">AT0</strain>
        <tissue evidence="8">Leaf</tissue>
    </source>
</reference>
<evidence type="ECO:0000256" key="6">
    <source>
        <dbReference type="PROSITE-ProRule" id="PRU00646"/>
    </source>
</evidence>
<evidence type="ECO:0000256" key="2">
    <source>
        <dbReference type="ARBA" id="ARBA00007617"/>
    </source>
</evidence>
<gene>
    <name evidence="8" type="ORF">FEM48_Zijuj07G0103800</name>
</gene>
<evidence type="ECO:0000256" key="4">
    <source>
        <dbReference type="ARBA" id="ARBA00022753"/>
    </source>
</evidence>
<dbReference type="GO" id="GO:0043162">
    <property type="term" value="P:ubiquitin-dependent protein catabolic process via the multivesicular body sorting pathway"/>
    <property type="evidence" value="ECO:0007669"/>
    <property type="project" value="TreeGrafter"/>
</dbReference>
<evidence type="ECO:0000259" key="7">
    <source>
        <dbReference type="PROSITE" id="PS51314"/>
    </source>
</evidence>
<dbReference type="Pfam" id="PF07200">
    <property type="entry name" value="Mod_r"/>
    <property type="match status" value="1"/>
</dbReference>
<dbReference type="EMBL" id="JAEACU010000007">
    <property type="protein sequence ID" value="KAH7522117.1"/>
    <property type="molecule type" value="Genomic_DNA"/>
</dbReference>
<dbReference type="Gene3D" id="1.10.287.660">
    <property type="entry name" value="Helix hairpin bin"/>
    <property type="match status" value="1"/>
</dbReference>